<comment type="similarity">
    <text evidence="2">Belongs to the RLP family.</text>
</comment>
<evidence type="ECO:0000256" key="11">
    <source>
        <dbReference type="ARBA" id="ARBA00023180"/>
    </source>
</evidence>
<name>A0A067KKC7_JATCU</name>
<dbReference type="SMART" id="SM00365">
    <property type="entry name" value="LRR_SD22"/>
    <property type="match status" value="6"/>
</dbReference>
<dbReference type="SUPFAM" id="SSF52058">
    <property type="entry name" value="L domain-like"/>
    <property type="match status" value="2"/>
</dbReference>
<keyword evidence="4" id="KW-0433">Leucine-rich repeat</keyword>
<keyword evidence="16" id="KW-1185">Reference proteome</keyword>
<dbReference type="PANTHER" id="PTHR48063:SF101">
    <property type="entry name" value="LRR RECEPTOR-LIKE SERINE_THREONINE-PROTEIN KINASE FLS2"/>
    <property type="match status" value="1"/>
</dbReference>
<dbReference type="STRING" id="180498.A0A067KKC7"/>
<evidence type="ECO:0000256" key="10">
    <source>
        <dbReference type="ARBA" id="ARBA00023170"/>
    </source>
</evidence>
<evidence type="ECO:0000256" key="5">
    <source>
        <dbReference type="ARBA" id="ARBA00022692"/>
    </source>
</evidence>
<dbReference type="GO" id="GO:0005886">
    <property type="term" value="C:plasma membrane"/>
    <property type="evidence" value="ECO:0007669"/>
    <property type="project" value="UniProtKB-SubCell"/>
</dbReference>
<accession>A0A067KKC7</accession>
<dbReference type="Pfam" id="PF00560">
    <property type="entry name" value="LRR_1"/>
    <property type="match status" value="4"/>
</dbReference>
<dbReference type="Proteomes" id="UP000027138">
    <property type="component" value="Unassembled WGS sequence"/>
</dbReference>
<evidence type="ECO:0000256" key="8">
    <source>
        <dbReference type="ARBA" id="ARBA00022989"/>
    </source>
</evidence>
<feature type="transmembrane region" description="Helical" evidence="13">
    <location>
        <begin position="678"/>
        <end position="699"/>
    </location>
</feature>
<dbReference type="InterPro" id="IPR032675">
    <property type="entry name" value="LRR_dom_sf"/>
</dbReference>
<dbReference type="PRINTS" id="PR00019">
    <property type="entry name" value="LEURICHRPT"/>
</dbReference>
<evidence type="ECO:0000256" key="7">
    <source>
        <dbReference type="ARBA" id="ARBA00022737"/>
    </source>
</evidence>
<dbReference type="PANTHER" id="PTHR48063">
    <property type="entry name" value="LRR RECEPTOR-LIKE KINASE"/>
    <property type="match status" value="1"/>
</dbReference>
<evidence type="ECO:0000256" key="2">
    <source>
        <dbReference type="ARBA" id="ARBA00009592"/>
    </source>
</evidence>
<evidence type="ECO:0000313" key="16">
    <source>
        <dbReference type="Proteomes" id="UP000027138"/>
    </source>
</evidence>
<keyword evidence="3" id="KW-1003">Cell membrane</keyword>
<keyword evidence="9 13" id="KW-0472">Membrane</keyword>
<keyword evidence="7" id="KW-0677">Repeat</keyword>
<evidence type="ECO:0000256" key="13">
    <source>
        <dbReference type="SAM" id="Phobius"/>
    </source>
</evidence>
<dbReference type="InterPro" id="IPR001611">
    <property type="entry name" value="Leu-rich_rpt"/>
</dbReference>
<keyword evidence="6" id="KW-0732">Signal</keyword>
<dbReference type="InterPro" id="IPR003591">
    <property type="entry name" value="Leu-rich_rpt_typical-subtyp"/>
</dbReference>
<keyword evidence="5 13" id="KW-0812">Transmembrane</keyword>
<keyword evidence="10" id="KW-0675">Receptor</keyword>
<reference evidence="15 16" key="1">
    <citation type="journal article" date="2014" name="PLoS ONE">
        <title>Global Analysis of Gene Expression Profiles in Physic Nut (Jatropha curcas L.) Seedlings Exposed to Salt Stress.</title>
        <authorList>
            <person name="Zhang L."/>
            <person name="Zhang C."/>
            <person name="Wu P."/>
            <person name="Chen Y."/>
            <person name="Li M."/>
            <person name="Jiang H."/>
            <person name="Wu G."/>
        </authorList>
    </citation>
    <scope>NUCLEOTIDE SEQUENCE [LARGE SCALE GENOMIC DNA]</scope>
    <source>
        <strain evidence="16">cv. GZQX0401</strain>
        <tissue evidence="15">Young leaves</tissue>
    </source>
</reference>
<feature type="domain" description="Leucine-rich repeat-containing N-terminal plant-type" evidence="14">
    <location>
        <begin position="19"/>
        <end position="59"/>
    </location>
</feature>
<dbReference type="FunFam" id="3.80.10.10:FF:000041">
    <property type="entry name" value="LRR receptor-like serine/threonine-protein kinase ERECTA"/>
    <property type="match status" value="1"/>
</dbReference>
<evidence type="ECO:0000256" key="3">
    <source>
        <dbReference type="ARBA" id="ARBA00022475"/>
    </source>
</evidence>
<comment type="subcellular location">
    <subcellularLocation>
        <location evidence="1">Cell membrane</location>
        <topology evidence="1">Single-pass type I membrane protein</topology>
    </subcellularLocation>
</comment>
<dbReference type="EMBL" id="KK914427">
    <property type="protein sequence ID" value="KDP36592.1"/>
    <property type="molecule type" value="Genomic_DNA"/>
</dbReference>
<evidence type="ECO:0000256" key="12">
    <source>
        <dbReference type="SAM" id="MobiDB-lite"/>
    </source>
</evidence>
<evidence type="ECO:0000256" key="6">
    <source>
        <dbReference type="ARBA" id="ARBA00022729"/>
    </source>
</evidence>
<dbReference type="FunFam" id="3.80.10.10:FF:000111">
    <property type="entry name" value="LRR receptor-like serine/threonine-protein kinase ERECTA"/>
    <property type="match status" value="1"/>
</dbReference>
<keyword evidence="8 13" id="KW-1133">Transmembrane helix</keyword>
<sequence length="742" mass="82879">MHFLIASAVRNDSVLCKEREREALLSIKRGLINYDGQLSSWGSEEDKRDCCKWTGITCSSRTGHVTELYLMSMDLGSKMSHSLLDLRHLTKLDLSATDFGGTQFPIDKNGSLAKLRYLDLSYANFGGTMSSVLRNLSSLQFLDLSCNHFIDIGNSDWVSGLSSLTKLDLSGIPLVNPNHWLQIVNNYKLIHLQSLRLDSCFSGDEINTLPLSPINSSSALTDISLFDNNFVIPSIYPWLSNISQNIQYLDLSSNILYGSALADFDKMISLQYLSLFNTTVGAYIPKSFGNMSQLHSLDLSFNKFNMKLFDLIQNLSGFTERSLDALSLGHNQIGGSLPDDIARFSSLRYLFLENNHLNGTISKSIGCLSQLEEFNISSNSLSGVISEHHFSNMSELVLLDLSGELPFSLRNCTNLKFIDLSGNKLSGNVPIWFGKSLSSLQYISLRSNQFSGSMPLQFCQLTNVQILDLSINNINGTIPHCLNNLRAMIDENSNETILHDYGRPMIGMPTIESTYYDKALVLWKGSEYILDKNLGRFRIIDLSSNKIEGEIPREIAILSSLRQLNLSNNKLSGAIPKEIDGLKQLESLDLSQNQLSGRLPASISNSNFLNTLNLSHNNFLGKIPSGTQLQTFNASTYSNNPALCGSPLPQKCPEDNIHDSPSSHDDHDNQEDEFNKSLYLGMGVGFAVGFWGVSGVLLLKRSYRHAFFKFVDDLKDWIYVRTVIYMKKLQQIKVRFSLTLPV</sequence>
<dbReference type="InterPro" id="IPR046956">
    <property type="entry name" value="RLP23-like"/>
</dbReference>
<dbReference type="OrthoDB" id="1166468at2759"/>
<organism evidence="15 16">
    <name type="scientific">Jatropha curcas</name>
    <name type="common">Barbados nut</name>
    <dbReference type="NCBI Taxonomy" id="180498"/>
    <lineage>
        <taxon>Eukaryota</taxon>
        <taxon>Viridiplantae</taxon>
        <taxon>Streptophyta</taxon>
        <taxon>Embryophyta</taxon>
        <taxon>Tracheophyta</taxon>
        <taxon>Spermatophyta</taxon>
        <taxon>Magnoliopsida</taxon>
        <taxon>eudicotyledons</taxon>
        <taxon>Gunneridae</taxon>
        <taxon>Pentapetalae</taxon>
        <taxon>rosids</taxon>
        <taxon>fabids</taxon>
        <taxon>Malpighiales</taxon>
        <taxon>Euphorbiaceae</taxon>
        <taxon>Crotonoideae</taxon>
        <taxon>Jatropheae</taxon>
        <taxon>Jatropha</taxon>
    </lineage>
</organism>
<dbReference type="InterPro" id="IPR013210">
    <property type="entry name" value="LRR_N_plant-typ"/>
</dbReference>
<keyword evidence="11" id="KW-0325">Glycoprotein</keyword>
<dbReference type="Gene3D" id="3.80.10.10">
    <property type="entry name" value="Ribonuclease Inhibitor"/>
    <property type="match status" value="1"/>
</dbReference>
<dbReference type="Pfam" id="PF08263">
    <property type="entry name" value="LRRNT_2"/>
    <property type="match status" value="1"/>
</dbReference>
<dbReference type="SMART" id="SM00369">
    <property type="entry name" value="LRR_TYP"/>
    <property type="match status" value="7"/>
</dbReference>
<dbReference type="Pfam" id="PF13855">
    <property type="entry name" value="LRR_8"/>
    <property type="match status" value="2"/>
</dbReference>
<evidence type="ECO:0000313" key="15">
    <source>
        <dbReference type="EMBL" id="KDP36592.1"/>
    </source>
</evidence>
<feature type="compositionally biased region" description="Basic and acidic residues" evidence="12">
    <location>
        <begin position="652"/>
        <end position="667"/>
    </location>
</feature>
<dbReference type="PROSITE" id="PS51450">
    <property type="entry name" value="LRR"/>
    <property type="match status" value="1"/>
</dbReference>
<gene>
    <name evidence="15" type="ORF">JCGZ_08359</name>
</gene>
<evidence type="ECO:0000259" key="14">
    <source>
        <dbReference type="Pfam" id="PF08263"/>
    </source>
</evidence>
<dbReference type="AlphaFoldDB" id="A0A067KKC7"/>
<evidence type="ECO:0000256" key="1">
    <source>
        <dbReference type="ARBA" id="ARBA00004251"/>
    </source>
</evidence>
<evidence type="ECO:0000256" key="4">
    <source>
        <dbReference type="ARBA" id="ARBA00022614"/>
    </source>
</evidence>
<feature type="region of interest" description="Disordered" evidence="12">
    <location>
        <begin position="648"/>
        <end position="671"/>
    </location>
</feature>
<evidence type="ECO:0000256" key="9">
    <source>
        <dbReference type="ARBA" id="ARBA00023136"/>
    </source>
</evidence>
<proteinExistence type="inferred from homology"/>
<protein>
    <recommendedName>
        <fullName evidence="14">Leucine-rich repeat-containing N-terminal plant-type domain-containing protein</fullName>
    </recommendedName>
</protein>